<accession>A0ABM8H158</accession>
<evidence type="ECO:0000313" key="5">
    <source>
        <dbReference type="Proteomes" id="UP001321477"/>
    </source>
</evidence>
<dbReference type="Gene3D" id="2.60.120.430">
    <property type="entry name" value="Galactose-binding lectin"/>
    <property type="match status" value="1"/>
</dbReference>
<keyword evidence="2" id="KW-0472">Membrane</keyword>
<organism evidence="4 5">
    <name type="scientific">Agromyces marinus</name>
    <dbReference type="NCBI Taxonomy" id="1389020"/>
    <lineage>
        <taxon>Bacteria</taxon>
        <taxon>Bacillati</taxon>
        <taxon>Actinomycetota</taxon>
        <taxon>Actinomycetes</taxon>
        <taxon>Micrococcales</taxon>
        <taxon>Microbacteriaceae</taxon>
        <taxon>Agromyces</taxon>
    </lineage>
</organism>
<feature type="region of interest" description="Disordered" evidence="1">
    <location>
        <begin position="372"/>
        <end position="457"/>
    </location>
</feature>
<evidence type="ECO:0000313" key="4">
    <source>
        <dbReference type="EMBL" id="BDZ54518.1"/>
    </source>
</evidence>
<reference evidence="5" key="1">
    <citation type="journal article" date="2019" name="Int. J. Syst. Evol. Microbiol.">
        <title>The Global Catalogue of Microorganisms (GCM) 10K type strain sequencing project: providing services to taxonomists for standard genome sequencing and annotation.</title>
        <authorList>
            <consortium name="The Broad Institute Genomics Platform"/>
            <consortium name="The Broad Institute Genome Sequencing Center for Infectious Disease"/>
            <person name="Wu L."/>
            <person name="Ma J."/>
        </authorList>
    </citation>
    <scope>NUCLEOTIDE SEQUENCE [LARGE SCALE GENOMIC DNA]</scope>
    <source>
        <strain evidence="5">NBRC 109019</strain>
    </source>
</reference>
<evidence type="ECO:0000259" key="3">
    <source>
        <dbReference type="Pfam" id="PF12770"/>
    </source>
</evidence>
<name>A0ABM8H158_9MICO</name>
<keyword evidence="2" id="KW-0812">Transmembrane</keyword>
<gene>
    <name evidence="4" type="ORF">GCM10025870_15910</name>
</gene>
<feature type="compositionally biased region" description="Low complexity" evidence="1">
    <location>
        <begin position="404"/>
        <end position="422"/>
    </location>
</feature>
<proteinExistence type="predicted"/>
<protein>
    <recommendedName>
        <fullName evidence="3">CHAT domain-containing protein</fullName>
    </recommendedName>
</protein>
<keyword evidence="2" id="KW-1133">Transmembrane helix</keyword>
<dbReference type="Proteomes" id="UP001321477">
    <property type="component" value="Chromosome"/>
</dbReference>
<feature type="transmembrane region" description="Helical" evidence="2">
    <location>
        <begin position="460"/>
        <end position="482"/>
    </location>
</feature>
<feature type="compositionally biased region" description="Pro residues" evidence="1">
    <location>
        <begin position="423"/>
        <end position="435"/>
    </location>
</feature>
<evidence type="ECO:0000256" key="1">
    <source>
        <dbReference type="SAM" id="MobiDB-lite"/>
    </source>
</evidence>
<feature type="domain" description="CHAT" evidence="3">
    <location>
        <begin position="76"/>
        <end position="340"/>
    </location>
</feature>
<evidence type="ECO:0000256" key="2">
    <source>
        <dbReference type="SAM" id="Phobius"/>
    </source>
</evidence>
<dbReference type="EMBL" id="AP027734">
    <property type="protein sequence ID" value="BDZ54518.1"/>
    <property type="molecule type" value="Genomic_DNA"/>
</dbReference>
<feature type="compositionally biased region" description="Pro residues" evidence="1">
    <location>
        <begin position="374"/>
        <end position="403"/>
    </location>
</feature>
<keyword evidence="5" id="KW-1185">Reference proteome</keyword>
<dbReference type="Pfam" id="PF12770">
    <property type="entry name" value="CHAT"/>
    <property type="match status" value="1"/>
</dbReference>
<feature type="compositionally biased region" description="Low complexity" evidence="1">
    <location>
        <begin position="436"/>
        <end position="457"/>
    </location>
</feature>
<sequence>MDAVLELEIGPGPEPGSYTVDVLRSVGGGQPRATMSLDLESLVDRRDDLEASVLASAVTARRVLTESEAAIRQVGRTLFESAFTGEVRAAYRTSVAVAAERGSGVQLALRLTAPGLAALPWEALFDPVEGVYLCRKEPLVRHVPTGYTPPSLEVAPPLRVLAMVSSPRGLPPLDADHERELLDGALREHLRDGRVEVDWLTEVTWSNVHDRLLDGEWHVLHFIGHGTYDTVSDEGVLAFVDEHGRADYVPASSLADLLDEADPTPRLVLLNSCRSGAGGTADLFSGTAAALAHSGIHAVAAMQFSISDSAALQFSRGFYSALAHGRGIDEAVRSGRIGILGTGPGTLEWVTPVLYLRGEDTRLFDFREVERMPRPAPPAPDPVSAPPPATAPIPAPAPTPPPTQARAAPPSARGPAPESASPAPTPTTAPTPQPWWPTSDEVATGRGRSASPRRGGTPRWLPWVVVALVAVAAIVVAAVLVVPRLIGSGTATEDVGAGGGQGTQAGDGVVTGDTMSDGTPADAVVALTNTDQWVSTELTCSAGDLFALEAEGEMSWNGTDEGVTGPGGADVDQPGLVAGLPHAAVIAGLLHHADERVPVGTSTTYACPNAGTLWVGVNDAAPGDNRGEFIVRVRQLPAE</sequence>
<dbReference type="RefSeq" id="WP_267963241.1">
    <property type="nucleotide sequence ID" value="NZ_AP027734.1"/>
</dbReference>
<dbReference type="InterPro" id="IPR024983">
    <property type="entry name" value="CHAT_dom"/>
</dbReference>